<keyword evidence="7" id="KW-0732">Signal</keyword>
<keyword evidence="9" id="KW-0675">Receptor</keyword>
<dbReference type="GO" id="GO:0007188">
    <property type="term" value="P:adenylate cyclase-modulating G protein-coupled receptor signaling pathway"/>
    <property type="evidence" value="ECO:0007669"/>
    <property type="project" value="TreeGrafter"/>
</dbReference>
<evidence type="ECO:0000256" key="3">
    <source>
        <dbReference type="ARBA" id="ARBA00022989"/>
    </source>
</evidence>
<feature type="signal peptide" evidence="7">
    <location>
        <begin position="1"/>
        <end position="19"/>
    </location>
</feature>
<comment type="caution">
    <text evidence="9">The sequence shown here is derived from an EMBL/GenBank/DDBJ whole genome shotgun (WGS) entry which is preliminary data.</text>
</comment>
<dbReference type="InterPro" id="IPR050332">
    <property type="entry name" value="GPCR_2"/>
</dbReference>
<evidence type="ECO:0000256" key="7">
    <source>
        <dbReference type="SAM" id="SignalP"/>
    </source>
</evidence>
<feature type="transmembrane region" description="Helical" evidence="6">
    <location>
        <begin position="83"/>
        <end position="102"/>
    </location>
</feature>
<dbReference type="SUPFAM" id="SSF81321">
    <property type="entry name" value="Family A G protein-coupled receptor-like"/>
    <property type="match status" value="1"/>
</dbReference>
<dbReference type="InterPro" id="IPR017983">
    <property type="entry name" value="GPCR_2_secretin-like_CS"/>
</dbReference>
<dbReference type="PRINTS" id="PR00249">
    <property type="entry name" value="GPCRSECRETIN"/>
</dbReference>
<dbReference type="InterPro" id="IPR017981">
    <property type="entry name" value="GPCR_2-like_7TM"/>
</dbReference>
<evidence type="ECO:0000256" key="4">
    <source>
        <dbReference type="ARBA" id="ARBA00023136"/>
    </source>
</evidence>
<dbReference type="AlphaFoldDB" id="A0A8J5TQ99"/>
<dbReference type="InterPro" id="IPR000832">
    <property type="entry name" value="GPCR_2_secretin-like"/>
</dbReference>
<name>A0A8J5TQ99_HOMAM</name>
<feature type="transmembrane region" description="Helical" evidence="6">
    <location>
        <begin position="122"/>
        <end position="150"/>
    </location>
</feature>
<evidence type="ECO:0000313" key="9">
    <source>
        <dbReference type="EMBL" id="KAG7176447.1"/>
    </source>
</evidence>
<feature type="domain" description="G-protein coupled receptors family 2 profile 2" evidence="8">
    <location>
        <begin position="1"/>
        <end position="217"/>
    </location>
</feature>
<sequence length="388" mass="43929">MLRALVVLLKSSLLMDGIALPHNFHLQDGETYYNDGSQQTWACKLMICVWQYFILANYSWLLMEGLYLHSLIFMALFTDSSAITLYILLGWGLPLGCVGIWATLRATLDDAHCWTVNNVQWIFWVCIRAPVAISNLINFFFFLNVVRVLVLKLRSSISAESMKYRKLGKSTLVLVPLFGVHYFVLWSLSTSTNAYVEIVWLFLDQGFFVAVLYCLMNGEVRQELRKLYNRWYKGDPLVVTSHSTLVSHTKTYASRGRTSLHSIHSQAERRDRQTPSPQMLRSNGGDGQSSRPRTPSPSPTPILTPSYVSRQQSKDATEPLFIAGSFIMPDRELTDGEEDLDLMSEARPGQDMSMGQGSSESGEEAIELQPRTASDGVKYQQKCPRIKL</sequence>
<comment type="subcellular location">
    <subcellularLocation>
        <location evidence="1">Membrane</location>
        <topology evidence="1">Multi-pass membrane protein</topology>
    </subcellularLocation>
</comment>
<protein>
    <submittedName>
        <fullName evidence="9">Parathyroid hormone/parathyroid hormone-related peptide receptor-like 1</fullName>
    </submittedName>
</protein>
<dbReference type="PANTHER" id="PTHR45620:SF1">
    <property type="entry name" value="G-PROTEIN COUPLED RECEPTORS FAMILY 2 PROFILE 2 DOMAIN-CONTAINING PROTEIN"/>
    <property type="match status" value="1"/>
</dbReference>
<feature type="transmembrane region" description="Helical" evidence="6">
    <location>
        <begin position="50"/>
        <end position="76"/>
    </location>
</feature>
<dbReference type="GO" id="GO:0005886">
    <property type="term" value="C:plasma membrane"/>
    <property type="evidence" value="ECO:0007669"/>
    <property type="project" value="TreeGrafter"/>
</dbReference>
<dbReference type="EMBL" id="JAHLQT010003473">
    <property type="protein sequence ID" value="KAG7176447.1"/>
    <property type="molecule type" value="Genomic_DNA"/>
</dbReference>
<evidence type="ECO:0000256" key="2">
    <source>
        <dbReference type="ARBA" id="ARBA00022692"/>
    </source>
</evidence>
<feature type="region of interest" description="Disordered" evidence="5">
    <location>
        <begin position="330"/>
        <end position="388"/>
    </location>
</feature>
<dbReference type="PANTHER" id="PTHR45620">
    <property type="entry name" value="PDF RECEPTOR-LIKE PROTEIN-RELATED"/>
    <property type="match status" value="1"/>
</dbReference>
<organism evidence="9 10">
    <name type="scientific">Homarus americanus</name>
    <name type="common">American lobster</name>
    <dbReference type="NCBI Taxonomy" id="6706"/>
    <lineage>
        <taxon>Eukaryota</taxon>
        <taxon>Metazoa</taxon>
        <taxon>Ecdysozoa</taxon>
        <taxon>Arthropoda</taxon>
        <taxon>Crustacea</taxon>
        <taxon>Multicrustacea</taxon>
        <taxon>Malacostraca</taxon>
        <taxon>Eumalacostraca</taxon>
        <taxon>Eucarida</taxon>
        <taxon>Decapoda</taxon>
        <taxon>Pleocyemata</taxon>
        <taxon>Astacidea</taxon>
        <taxon>Nephropoidea</taxon>
        <taxon>Nephropidae</taxon>
        <taxon>Homarus</taxon>
    </lineage>
</organism>
<keyword evidence="4 6" id="KW-0472">Membrane</keyword>
<dbReference type="GO" id="GO:0007166">
    <property type="term" value="P:cell surface receptor signaling pathway"/>
    <property type="evidence" value="ECO:0007669"/>
    <property type="project" value="InterPro"/>
</dbReference>
<gene>
    <name evidence="9" type="primary">PTH1R-L1</name>
    <name evidence="9" type="ORF">Hamer_G021143</name>
</gene>
<evidence type="ECO:0000259" key="8">
    <source>
        <dbReference type="PROSITE" id="PS50261"/>
    </source>
</evidence>
<dbReference type="PROSITE" id="PS00650">
    <property type="entry name" value="G_PROTEIN_RECEP_F2_2"/>
    <property type="match status" value="1"/>
</dbReference>
<evidence type="ECO:0000256" key="5">
    <source>
        <dbReference type="SAM" id="MobiDB-lite"/>
    </source>
</evidence>
<feature type="transmembrane region" description="Helical" evidence="6">
    <location>
        <begin position="171"/>
        <end position="188"/>
    </location>
</feature>
<dbReference type="Pfam" id="PF00002">
    <property type="entry name" value="7tm_2"/>
    <property type="match status" value="1"/>
</dbReference>
<dbReference type="GO" id="GO:0008528">
    <property type="term" value="F:G protein-coupled peptide receptor activity"/>
    <property type="evidence" value="ECO:0007669"/>
    <property type="project" value="TreeGrafter"/>
</dbReference>
<feature type="region of interest" description="Disordered" evidence="5">
    <location>
        <begin position="255"/>
        <end position="314"/>
    </location>
</feature>
<evidence type="ECO:0000313" key="10">
    <source>
        <dbReference type="Proteomes" id="UP000747542"/>
    </source>
</evidence>
<evidence type="ECO:0000256" key="1">
    <source>
        <dbReference type="ARBA" id="ARBA00004141"/>
    </source>
</evidence>
<feature type="compositionally biased region" description="Low complexity" evidence="5">
    <location>
        <begin position="349"/>
        <end position="360"/>
    </location>
</feature>
<feature type="transmembrane region" description="Helical" evidence="6">
    <location>
        <begin position="194"/>
        <end position="216"/>
    </location>
</feature>
<keyword evidence="2 6" id="KW-0812">Transmembrane</keyword>
<dbReference type="GO" id="GO:0017046">
    <property type="term" value="F:peptide hormone binding"/>
    <property type="evidence" value="ECO:0007669"/>
    <property type="project" value="TreeGrafter"/>
</dbReference>
<evidence type="ECO:0000256" key="6">
    <source>
        <dbReference type="SAM" id="Phobius"/>
    </source>
</evidence>
<proteinExistence type="predicted"/>
<reference evidence="9" key="1">
    <citation type="journal article" date="2021" name="Sci. Adv.">
        <title>The American lobster genome reveals insights on longevity, neural, and immune adaptations.</title>
        <authorList>
            <person name="Polinski J.M."/>
            <person name="Zimin A.V."/>
            <person name="Clark K.F."/>
            <person name="Kohn A.B."/>
            <person name="Sadowski N."/>
            <person name="Timp W."/>
            <person name="Ptitsyn A."/>
            <person name="Khanna P."/>
            <person name="Romanova D.Y."/>
            <person name="Williams P."/>
            <person name="Greenwood S.J."/>
            <person name="Moroz L.L."/>
            <person name="Walt D.R."/>
            <person name="Bodnar A.G."/>
        </authorList>
    </citation>
    <scope>NUCLEOTIDE SEQUENCE</scope>
    <source>
        <strain evidence="9">GMGI-L3</strain>
    </source>
</reference>
<keyword evidence="3 6" id="KW-1133">Transmembrane helix</keyword>
<dbReference type="Gene3D" id="1.20.1070.10">
    <property type="entry name" value="Rhodopsin 7-helix transmembrane proteins"/>
    <property type="match status" value="1"/>
</dbReference>
<feature type="compositionally biased region" description="Polar residues" evidence="5">
    <location>
        <begin position="255"/>
        <end position="265"/>
    </location>
</feature>
<accession>A0A8J5TQ99</accession>
<dbReference type="PROSITE" id="PS50261">
    <property type="entry name" value="G_PROTEIN_RECEP_F2_4"/>
    <property type="match status" value="1"/>
</dbReference>
<dbReference type="Proteomes" id="UP000747542">
    <property type="component" value="Unassembled WGS sequence"/>
</dbReference>
<keyword evidence="10" id="KW-1185">Reference proteome</keyword>
<feature type="chain" id="PRO_5035206409" evidence="7">
    <location>
        <begin position="20"/>
        <end position="388"/>
    </location>
</feature>